<sequence>MWVTKYTAEEPYAICKHSDCEHLFSHDGNTTSSNIIAHLRRNHKGDFELFQNKLRNMQPQITDFKGVISTNCKPFAFRKELLHFMSVNELKITLLNFFIETIIQFSTAEAPAYKKLLYSAYVRNGDYIRSRKGLVNLMIKYDEEFNHQMRDVLATSFN</sequence>
<dbReference type="RefSeq" id="XP_037143398.1">
    <property type="nucleotide sequence ID" value="XM_037287503.1"/>
</dbReference>
<reference evidence="1 2" key="1">
    <citation type="submission" date="2020-07" db="EMBL/GenBank/DDBJ databases">
        <title>The yeast mating-type switching endonuclease HO is a domesticated member of an unorthodox homing genetic element family.</title>
        <authorList>
            <person name="Coughlan A.Y."/>
            <person name="Lombardi L."/>
            <person name="Braun-Galleani S."/>
            <person name="Martos A.R."/>
            <person name="Galeote V."/>
            <person name="Bigey F."/>
            <person name="Dequin S."/>
            <person name="Byrne K.P."/>
            <person name="Wolfe K.H."/>
        </authorList>
    </citation>
    <scope>NUCLEOTIDE SEQUENCE [LARGE SCALE GENOMIC DNA]</scope>
    <source>
        <strain evidence="1 2">NRRL Y-6702</strain>
    </source>
</reference>
<dbReference type="AlphaFoldDB" id="A0A7H9AZ34"/>
<gene>
    <name evidence="1" type="ORF">HG535_0C00160</name>
</gene>
<name>A0A7H9AZ34_ZYGMR</name>
<dbReference type="Proteomes" id="UP000509704">
    <property type="component" value="Chromosome 3"/>
</dbReference>
<keyword evidence="2" id="KW-1185">Reference proteome</keyword>
<proteinExistence type="predicted"/>
<evidence type="ECO:0000313" key="1">
    <source>
        <dbReference type="EMBL" id="QLG71670.1"/>
    </source>
</evidence>
<accession>A0A7H9AZ34</accession>
<dbReference type="EMBL" id="CP058606">
    <property type="protein sequence ID" value="QLG71670.1"/>
    <property type="molecule type" value="Genomic_DNA"/>
</dbReference>
<evidence type="ECO:0008006" key="3">
    <source>
        <dbReference type="Google" id="ProtNLM"/>
    </source>
</evidence>
<dbReference type="GeneID" id="59235364"/>
<organism evidence="1 2">
    <name type="scientific">Zygotorulaspora mrakii</name>
    <name type="common">Zygosaccharomyces mrakii</name>
    <dbReference type="NCBI Taxonomy" id="42260"/>
    <lineage>
        <taxon>Eukaryota</taxon>
        <taxon>Fungi</taxon>
        <taxon>Dikarya</taxon>
        <taxon>Ascomycota</taxon>
        <taxon>Saccharomycotina</taxon>
        <taxon>Saccharomycetes</taxon>
        <taxon>Saccharomycetales</taxon>
        <taxon>Saccharomycetaceae</taxon>
        <taxon>Zygotorulaspora</taxon>
    </lineage>
</organism>
<dbReference type="OrthoDB" id="4035947at2759"/>
<dbReference type="KEGG" id="zmk:HG535_0C00160"/>
<protein>
    <recommendedName>
        <fullName evidence="3">BED-type domain-containing protein</fullName>
    </recommendedName>
</protein>
<evidence type="ECO:0000313" key="2">
    <source>
        <dbReference type="Proteomes" id="UP000509704"/>
    </source>
</evidence>